<dbReference type="EMBL" id="VFPP01000001">
    <property type="protein sequence ID" value="TQM83985.1"/>
    <property type="molecule type" value="Genomic_DNA"/>
</dbReference>
<proteinExistence type="predicted"/>
<dbReference type="OrthoDB" id="9790578at2"/>
<evidence type="ECO:0000313" key="1">
    <source>
        <dbReference type="EMBL" id="TQM83985.1"/>
    </source>
</evidence>
<accession>A0A543JMG7</accession>
<name>A0A543JMG7_9PSEU</name>
<dbReference type="Proteomes" id="UP000316628">
    <property type="component" value="Unassembled WGS sequence"/>
</dbReference>
<dbReference type="RefSeq" id="WP_141982116.1">
    <property type="nucleotide sequence ID" value="NZ_VFPP01000001.1"/>
</dbReference>
<gene>
    <name evidence="1" type="ORF">FHX81_6420</name>
</gene>
<keyword evidence="2" id="KW-1185">Reference proteome</keyword>
<comment type="caution">
    <text evidence="1">The sequence shown here is derived from an EMBL/GenBank/DDBJ whole genome shotgun (WGS) entry which is preliminary data.</text>
</comment>
<evidence type="ECO:0008006" key="3">
    <source>
        <dbReference type="Google" id="ProtNLM"/>
    </source>
</evidence>
<dbReference type="AlphaFoldDB" id="A0A543JMG7"/>
<reference evidence="1 2" key="1">
    <citation type="submission" date="2019-06" db="EMBL/GenBank/DDBJ databases">
        <title>Sequencing the genomes of 1000 actinobacteria strains.</title>
        <authorList>
            <person name="Klenk H.-P."/>
        </authorList>
    </citation>
    <scope>NUCLEOTIDE SEQUENCE [LARGE SCALE GENOMIC DNA]</scope>
    <source>
        <strain evidence="1 2">DSM 45456</strain>
    </source>
</reference>
<organism evidence="1 2">
    <name type="scientific">Saccharothrix saharensis</name>
    <dbReference type="NCBI Taxonomy" id="571190"/>
    <lineage>
        <taxon>Bacteria</taxon>
        <taxon>Bacillati</taxon>
        <taxon>Actinomycetota</taxon>
        <taxon>Actinomycetes</taxon>
        <taxon>Pseudonocardiales</taxon>
        <taxon>Pseudonocardiaceae</taxon>
        <taxon>Saccharothrix</taxon>
    </lineage>
</organism>
<sequence length="297" mass="33632">MGVVLSEAEWTARRDAHAERVRRWTGPHHERKAAGRKHPVLDFLFSYYSHRPSRLERWHPGPGVVLEGDAAQAYLKWPVYRRTADGVTLDVEAFARERANTIAFTGRLLVATAGRAPRLGCFGLHEWAMVYRQRPEQVRHNAWPLRLGGDGTDRVVESQRVQCGHFDAFRFFTPDARPRNTLQPTRETQVDLEQPGCLHANMDLFKWAYKLDPATPSELVADCFELAARVRELDMRASPYDLADLGYEPVRIETAEGRAEYVRQQGAFAEDAAPLRARLIGLTRVLAHATTAPVAAR</sequence>
<evidence type="ECO:0000313" key="2">
    <source>
        <dbReference type="Proteomes" id="UP000316628"/>
    </source>
</evidence>
<protein>
    <recommendedName>
        <fullName evidence="3">3-methyladenine DNA glycosylase</fullName>
    </recommendedName>
</protein>